<name>A0A3P8UU06_CYNSE</name>
<dbReference type="InterPro" id="IPR057603">
    <property type="entry name" value="Periphilin-1_C"/>
</dbReference>
<dbReference type="Pfam" id="PF25234">
    <property type="entry name" value="Periphilin_C"/>
    <property type="match status" value="1"/>
</dbReference>
<dbReference type="GeneTree" id="ENSGT00390000016228"/>
<dbReference type="InterPro" id="IPR028851">
    <property type="entry name" value="Pphln1"/>
</dbReference>
<sequence>MIYYPRLIHNSVPTRTQALLLVMAYRQGRQSIREGYEKHFTAGDTREVTFHRVVNIVDRRHNMPVHGTGCNEHFQDQQWYGPPRNQHGSHNFYSEGCYESNYFDDDPSYGNFFSSSTPSNEDHYKRDDLRYQIESRNKRRPGRNFPRKRQGSGPPGKKFSVAKKSRLDKDYRSSAPVVRDRSPLKSEDRSSATGGSGSNPSTRGGSPDEKKSSSQQQKQNPSVSVLSPSAEETPHSSVCSKDQTPASVAESEEVAVTSMEPKLTPEEDLKSHRWEVIKEKALEIEKHYRQDCETFRTVVKMLVEKEPSLDHVLQTPLDANLLELRQRCLDDLRNFVKELEEEPQKPDASANATGLNILNTPEYTKLCIYIPKFFHCL</sequence>
<dbReference type="GO" id="GO:0005654">
    <property type="term" value="C:nucleoplasm"/>
    <property type="evidence" value="ECO:0007669"/>
    <property type="project" value="TreeGrafter"/>
</dbReference>
<dbReference type="InParanoid" id="A0A3P8UU06"/>
<reference evidence="3" key="3">
    <citation type="submission" date="2025-09" db="UniProtKB">
        <authorList>
            <consortium name="Ensembl"/>
        </authorList>
    </citation>
    <scope>IDENTIFICATION</scope>
</reference>
<reference evidence="3" key="2">
    <citation type="submission" date="2025-08" db="UniProtKB">
        <authorList>
            <consortium name="Ensembl"/>
        </authorList>
    </citation>
    <scope>IDENTIFICATION</scope>
</reference>
<feature type="region of interest" description="Disordered" evidence="1">
    <location>
        <begin position="132"/>
        <end position="268"/>
    </location>
</feature>
<dbReference type="Proteomes" id="UP000265120">
    <property type="component" value="Chromosome 6"/>
</dbReference>
<dbReference type="PANTHER" id="PTHR15836">
    <property type="entry name" value="PERIPHILIN 1"/>
    <property type="match status" value="1"/>
</dbReference>
<dbReference type="Ensembl" id="ENSCSET00000006737.1">
    <property type="protein sequence ID" value="ENSCSEP00000006663.1"/>
    <property type="gene ID" value="ENSCSEG00000004316.1"/>
</dbReference>
<feature type="compositionally biased region" description="Basic residues" evidence="1">
    <location>
        <begin position="137"/>
        <end position="150"/>
    </location>
</feature>
<feature type="domain" description="Periphilin-1 C-terminal" evidence="2">
    <location>
        <begin position="262"/>
        <end position="341"/>
    </location>
</feature>
<evidence type="ECO:0000313" key="3">
    <source>
        <dbReference type="Ensembl" id="ENSCSEP00000006663.1"/>
    </source>
</evidence>
<reference evidence="3 4" key="1">
    <citation type="journal article" date="2014" name="Nat. Genet.">
        <title>Whole-genome sequence of a flatfish provides insights into ZW sex chromosome evolution and adaptation to a benthic lifestyle.</title>
        <authorList>
            <person name="Chen S."/>
            <person name="Zhang G."/>
            <person name="Shao C."/>
            <person name="Huang Q."/>
            <person name="Liu G."/>
            <person name="Zhang P."/>
            <person name="Song W."/>
            <person name="An N."/>
            <person name="Chalopin D."/>
            <person name="Volff J.N."/>
            <person name="Hong Y."/>
            <person name="Li Q."/>
            <person name="Sha Z."/>
            <person name="Zhou H."/>
            <person name="Xie M."/>
            <person name="Yu Q."/>
            <person name="Liu Y."/>
            <person name="Xiang H."/>
            <person name="Wang N."/>
            <person name="Wu K."/>
            <person name="Yang C."/>
            <person name="Zhou Q."/>
            <person name="Liao X."/>
            <person name="Yang L."/>
            <person name="Hu Q."/>
            <person name="Zhang J."/>
            <person name="Meng L."/>
            <person name="Jin L."/>
            <person name="Tian Y."/>
            <person name="Lian J."/>
            <person name="Yang J."/>
            <person name="Miao G."/>
            <person name="Liu S."/>
            <person name="Liang Z."/>
            <person name="Yan F."/>
            <person name="Li Y."/>
            <person name="Sun B."/>
            <person name="Zhang H."/>
            <person name="Zhang J."/>
            <person name="Zhu Y."/>
            <person name="Du M."/>
            <person name="Zhao Y."/>
            <person name="Schartl M."/>
            <person name="Tang Q."/>
            <person name="Wang J."/>
        </authorList>
    </citation>
    <scope>NUCLEOTIDE SEQUENCE</scope>
</reference>
<protein>
    <submittedName>
        <fullName evidence="3">Periphilin-1-like</fullName>
    </submittedName>
</protein>
<dbReference type="AlphaFoldDB" id="A0A3P8UU06"/>
<feature type="compositionally biased region" description="Basic and acidic residues" evidence="1">
    <location>
        <begin position="165"/>
        <end position="190"/>
    </location>
</feature>
<dbReference type="GO" id="GO:0045892">
    <property type="term" value="P:negative regulation of DNA-templated transcription"/>
    <property type="evidence" value="ECO:0007669"/>
    <property type="project" value="InterPro"/>
</dbReference>
<proteinExistence type="predicted"/>
<feature type="compositionally biased region" description="Polar residues" evidence="1">
    <location>
        <begin position="235"/>
        <end position="246"/>
    </location>
</feature>
<evidence type="ECO:0000313" key="4">
    <source>
        <dbReference type="Proteomes" id="UP000265120"/>
    </source>
</evidence>
<evidence type="ECO:0000259" key="2">
    <source>
        <dbReference type="Pfam" id="PF25234"/>
    </source>
</evidence>
<dbReference type="GO" id="GO:0097355">
    <property type="term" value="P:protein localization to heterochromatin"/>
    <property type="evidence" value="ECO:0007669"/>
    <property type="project" value="TreeGrafter"/>
</dbReference>
<evidence type="ECO:0000256" key="1">
    <source>
        <dbReference type="SAM" id="MobiDB-lite"/>
    </source>
</evidence>
<dbReference type="GO" id="GO:0045814">
    <property type="term" value="P:negative regulation of gene expression, epigenetic"/>
    <property type="evidence" value="ECO:0007669"/>
    <property type="project" value="TreeGrafter"/>
</dbReference>
<dbReference type="CDD" id="cd22896">
    <property type="entry name" value="periphilin-like"/>
    <property type="match status" value="1"/>
</dbReference>
<keyword evidence="4" id="KW-1185">Reference proteome</keyword>
<organism evidence="3 4">
    <name type="scientific">Cynoglossus semilaevis</name>
    <name type="common">Tongue sole</name>
    <dbReference type="NCBI Taxonomy" id="244447"/>
    <lineage>
        <taxon>Eukaryota</taxon>
        <taxon>Metazoa</taxon>
        <taxon>Chordata</taxon>
        <taxon>Craniata</taxon>
        <taxon>Vertebrata</taxon>
        <taxon>Euteleostomi</taxon>
        <taxon>Actinopterygii</taxon>
        <taxon>Neopterygii</taxon>
        <taxon>Teleostei</taxon>
        <taxon>Neoteleostei</taxon>
        <taxon>Acanthomorphata</taxon>
        <taxon>Carangaria</taxon>
        <taxon>Pleuronectiformes</taxon>
        <taxon>Pleuronectoidei</taxon>
        <taxon>Cynoglossidae</taxon>
        <taxon>Cynoglossinae</taxon>
        <taxon>Cynoglossus</taxon>
    </lineage>
</organism>
<dbReference type="PANTHER" id="PTHR15836:SF4">
    <property type="entry name" value="PERIPHILIN-1"/>
    <property type="match status" value="1"/>
</dbReference>
<accession>A0A3P8UU06</accession>